<keyword evidence="1" id="KW-0812">Transmembrane</keyword>
<evidence type="ECO:0000313" key="3">
    <source>
        <dbReference type="Proteomes" id="UP000675284"/>
    </source>
</evidence>
<evidence type="ECO:0000313" key="2">
    <source>
        <dbReference type="EMBL" id="MBR7795522.1"/>
    </source>
</evidence>
<dbReference type="InterPro" id="IPR009825">
    <property type="entry name" value="ECF_substrate-spec-like"/>
</dbReference>
<dbReference type="Proteomes" id="UP000675284">
    <property type="component" value="Unassembled WGS sequence"/>
</dbReference>
<dbReference type="AlphaFoldDB" id="A0A941DUD1"/>
<dbReference type="GO" id="GO:0016020">
    <property type="term" value="C:membrane"/>
    <property type="evidence" value="ECO:0007669"/>
    <property type="project" value="InterPro"/>
</dbReference>
<feature type="transmembrane region" description="Helical" evidence="1">
    <location>
        <begin position="93"/>
        <end position="115"/>
    </location>
</feature>
<reference evidence="2" key="1">
    <citation type="submission" date="2021-04" db="EMBL/GenBank/DDBJ databases">
        <title>Isolation and polyphasic classification of algal microorganism.</title>
        <authorList>
            <person name="Wang S."/>
        </authorList>
    </citation>
    <scope>NUCLEOTIDE SEQUENCE</scope>
    <source>
        <strain evidence="2">720a</strain>
    </source>
</reference>
<accession>A0A941DUD1</accession>
<keyword evidence="1" id="KW-0472">Membrane</keyword>
<dbReference type="EMBL" id="JAGSOT010000012">
    <property type="protein sequence ID" value="MBR7795522.1"/>
    <property type="molecule type" value="Genomic_DNA"/>
</dbReference>
<feature type="transmembrane region" description="Helical" evidence="1">
    <location>
        <begin position="127"/>
        <end position="150"/>
    </location>
</feature>
<organism evidence="2 3">
    <name type="scientific">Virgibacillus salarius</name>
    <dbReference type="NCBI Taxonomy" id="447199"/>
    <lineage>
        <taxon>Bacteria</taxon>
        <taxon>Bacillati</taxon>
        <taxon>Bacillota</taxon>
        <taxon>Bacilli</taxon>
        <taxon>Bacillales</taxon>
        <taxon>Bacillaceae</taxon>
        <taxon>Virgibacillus</taxon>
    </lineage>
</organism>
<dbReference type="Gene3D" id="1.10.1760.20">
    <property type="match status" value="1"/>
</dbReference>
<feature type="transmembrane region" description="Helical" evidence="1">
    <location>
        <begin position="32"/>
        <end position="55"/>
    </location>
</feature>
<sequence length="172" mass="19132">MNPYKLTLLAILAALAIVGRYAFVFIPNVQPVTSIIIITGLILGPGAAVILSLLITFVSNMLLGMGIWVIWQTVAWGIIGLISGIIGNVFTRISFPFIVFFSIFCGYFYGLIISLTNYQISGEFRAYYFSGLLFDTNHAIGNAVFMMFFYPFISYLVKKYAADTFAKKNADR</sequence>
<keyword evidence="1" id="KW-1133">Transmembrane helix</keyword>
<comment type="caution">
    <text evidence="2">The sequence shown here is derived from an EMBL/GenBank/DDBJ whole genome shotgun (WGS) entry which is preliminary data.</text>
</comment>
<gene>
    <name evidence="2" type="ORF">KCX74_05640</name>
</gene>
<name>A0A941DUD1_9BACI</name>
<dbReference type="RefSeq" id="WP_166530087.1">
    <property type="nucleotide sequence ID" value="NZ_JAGSOT010000012.1"/>
</dbReference>
<evidence type="ECO:0000256" key="1">
    <source>
        <dbReference type="SAM" id="Phobius"/>
    </source>
</evidence>
<feature type="transmembrane region" description="Helical" evidence="1">
    <location>
        <begin position="67"/>
        <end position="87"/>
    </location>
</feature>
<protein>
    <submittedName>
        <fullName evidence="2">ECF transporter S component</fullName>
    </submittedName>
</protein>
<proteinExistence type="predicted"/>
<keyword evidence="3" id="KW-1185">Reference proteome</keyword>
<dbReference type="Pfam" id="PF07155">
    <property type="entry name" value="ECF-ribofla_trS"/>
    <property type="match status" value="1"/>
</dbReference>